<evidence type="ECO:0000313" key="1">
    <source>
        <dbReference type="EMBL" id="KKL66641.1"/>
    </source>
</evidence>
<sequence length="654" mass="74490">DRVYVTVYIAPVVNNYKHEYYIKWDVDDPSLSSIQNLRYEWQQTAARNTRMYIYDGNDYDQEVSNLASSTSWNTGSFELAPQYIQTGDAEDEVWLYIVSDESGDFDVRFDQLYIEYTNATQVYEISKVVEWNAPTPTSMNNLTYAHSGTAVTFEIYDYSGSWDPVAVNPFTIQPEHIGGNGDTIKVKYSKTSSSDFTLTLDQLRIDYKDGWGIVGGGDFVSSVATSGDSEYIQSHATNFGGGDVIDFSISDWPTIPANYYISKIGITTTARVTGSAPILSVSYQIEGGWSSSKQQPLDPSFSTYTLSWTGLWNNQYDDVDADGIKIRFEHGESDNTVDIDRVYVTVYIAPVVNNYKHEYYIQWDINDPAWVDAGYTETLRYEWQQTAARNTEMFIYDGSDYQTSVNDRGSSTSYHTGSFALSAPYIQNTDEVWLYIVSDEGADFDVRFDQLYIEYTNSTQVYEISKVVEWNAPTPTSMNTLTYAHSGTAVTFEIYDYTGGGSWDPITGGPFTLGTEHVSGGDTIKVRYYKSSFSDFTLNIDQLRIDYTYLDHYNHWVDAEVEWSVSDPDLYSMDYLRFAHSAPVSITFEVYDWVQGQFETPPTGTPLNLTNYPEYYDSSAKTVKVHYLTANHTSSFDLQIDQLRVDYSNKFDWY</sequence>
<name>A0A0F9EK24_9ZZZZ</name>
<comment type="caution">
    <text evidence="1">The sequence shown here is derived from an EMBL/GenBank/DDBJ whole genome shotgun (WGS) entry which is preliminary data.</text>
</comment>
<dbReference type="EMBL" id="LAZR01027139">
    <property type="protein sequence ID" value="KKL66641.1"/>
    <property type="molecule type" value="Genomic_DNA"/>
</dbReference>
<reference evidence="1" key="1">
    <citation type="journal article" date="2015" name="Nature">
        <title>Complex archaea that bridge the gap between prokaryotes and eukaryotes.</title>
        <authorList>
            <person name="Spang A."/>
            <person name="Saw J.H."/>
            <person name="Jorgensen S.L."/>
            <person name="Zaremba-Niedzwiedzka K."/>
            <person name="Martijn J."/>
            <person name="Lind A.E."/>
            <person name="van Eijk R."/>
            <person name="Schleper C."/>
            <person name="Guy L."/>
            <person name="Ettema T.J."/>
        </authorList>
    </citation>
    <scope>NUCLEOTIDE SEQUENCE</scope>
</reference>
<feature type="non-terminal residue" evidence="1">
    <location>
        <position position="1"/>
    </location>
</feature>
<dbReference type="AlphaFoldDB" id="A0A0F9EK24"/>
<accession>A0A0F9EK24</accession>
<organism evidence="1">
    <name type="scientific">marine sediment metagenome</name>
    <dbReference type="NCBI Taxonomy" id="412755"/>
    <lineage>
        <taxon>unclassified sequences</taxon>
        <taxon>metagenomes</taxon>
        <taxon>ecological metagenomes</taxon>
    </lineage>
</organism>
<protein>
    <submittedName>
        <fullName evidence="1">Uncharacterized protein</fullName>
    </submittedName>
</protein>
<proteinExistence type="predicted"/>
<feature type="non-terminal residue" evidence="1">
    <location>
        <position position="654"/>
    </location>
</feature>
<gene>
    <name evidence="1" type="ORF">LCGC14_2142950</name>
</gene>